<evidence type="ECO:0000256" key="6">
    <source>
        <dbReference type="ARBA" id="ARBA00022807"/>
    </source>
</evidence>
<dbReference type="Pfam" id="PF00877">
    <property type="entry name" value="NLPC_P60"/>
    <property type="match status" value="1"/>
</dbReference>
<sequence>MFLQMLKYQFVHKHILILIFFLSTCSNQHHYPCYYQVTNNRQLLTTNSQKLLVVEEILKFLEIKSQILNQYINWKGVTFKLGGLDKSGIDCSAFVQNTFREQFGINLPRTTQYQKAIGVTVQRNNLLPGDLVLFYNHATGRHIGMYISYDIFLHASSSSGIIISNLNDNYWNHSYYEGRRILTICSLHELLNNLK</sequence>
<organism evidence="11 12">
    <name type="scientific">Baumannia cicadellinicola subsp. Homalodisca coagulata</name>
    <dbReference type="NCBI Taxonomy" id="374463"/>
    <lineage>
        <taxon>Bacteria</taxon>
        <taxon>Pseudomonadati</taxon>
        <taxon>Pseudomonadota</taxon>
        <taxon>Gammaproteobacteria</taxon>
        <taxon>Candidatus Palibaumannia</taxon>
    </lineage>
</organism>
<evidence type="ECO:0000256" key="8">
    <source>
        <dbReference type="ARBA" id="ARBA00023139"/>
    </source>
</evidence>
<evidence type="ECO:0000256" key="9">
    <source>
        <dbReference type="ARBA" id="ARBA00023288"/>
    </source>
</evidence>
<evidence type="ECO:0000256" key="2">
    <source>
        <dbReference type="ARBA" id="ARBA00007074"/>
    </source>
</evidence>
<evidence type="ECO:0000313" key="11">
    <source>
        <dbReference type="EMBL" id="ABF13856.1"/>
    </source>
</evidence>
<protein>
    <submittedName>
        <fullName evidence="11">NlpC/P60 family protein</fullName>
    </submittedName>
</protein>
<dbReference type="EMBL" id="CP000238">
    <property type="protein sequence ID" value="ABF13856.1"/>
    <property type="molecule type" value="Genomic_DNA"/>
</dbReference>
<keyword evidence="4" id="KW-0732">Signal</keyword>
<proteinExistence type="inferred from homology"/>
<dbReference type="NCBIfam" id="NF008096">
    <property type="entry name" value="PRK10838.1"/>
    <property type="match status" value="1"/>
</dbReference>
<dbReference type="STRING" id="374463.BCI_0391"/>
<keyword evidence="7" id="KW-0472">Membrane</keyword>
<dbReference type="InterPro" id="IPR038765">
    <property type="entry name" value="Papain-like_cys_pep_sf"/>
</dbReference>
<dbReference type="GO" id="GO:0008234">
    <property type="term" value="F:cysteine-type peptidase activity"/>
    <property type="evidence" value="ECO:0007669"/>
    <property type="project" value="UniProtKB-KW"/>
</dbReference>
<keyword evidence="6" id="KW-0788">Thiol protease</keyword>
<evidence type="ECO:0000256" key="5">
    <source>
        <dbReference type="ARBA" id="ARBA00022801"/>
    </source>
</evidence>
<dbReference type="KEGG" id="bci:BCI_0391"/>
<evidence type="ECO:0000256" key="7">
    <source>
        <dbReference type="ARBA" id="ARBA00023136"/>
    </source>
</evidence>
<keyword evidence="8" id="KW-0564">Palmitate</keyword>
<dbReference type="PANTHER" id="PTHR47360">
    <property type="entry name" value="MUREIN DD-ENDOPEPTIDASE MEPS/MUREIN LD-CARBOXYPEPTIDASE"/>
    <property type="match status" value="1"/>
</dbReference>
<accession>Q1LT80</accession>
<evidence type="ECO:0000259" key="10">
    <source>
        <dbReference type="PROSITE" id="PS51935"/>
    </source>
</evidence>
<dbReference type="InterPro" id="IPR000064">
    <property type="entry name" value="NLP_P60_dom"/>
</dbReference>
<comment type="subcellular location">
    <subcellularLocation>
        <location evidence="1">Membrane</location>
        <topology evidence="1">Lipid-anchor</topology>
    </subcellularLocation>
</comment>
<dbReference type="MEROPS" id="C40.004"/>
<dbReference type="GO" id="GO:0016020">
    <property type="term" value="C:membrane"/>
    <property type="evidence" value="ECO:0007669"/>
    <property type="project" value="UniProtKB-SubCell"/>
</dbReference>
<gene>
    <name evidence="11" type="ordered locus">BCI_0391</name>
</gene>
<dbReference type="PROSITE" id="PS51935">
    <property type="entry name" value="NLPC_P60"/>
    <property type="match status" value="1"/>
</dbReference>
<dbReference type="GO" id="GO:0006508">
    <property type="term" value="P:proteolysis"/>
    <property type="evidence" value="ECO:0007669"/>
    <property type="project" value="UniProtKB-KW"/>
</dbReference>
<keyword evidence="12" id="KW-1185">Reference proteome</keyword>
<comment type="similarity">
    <text evidence="2">Belongs to the peptidase C40 family.</text>
</comment>
<dbReference type="AlphaFoldDB" id="Q1LT80"/>
<dbReference type="InterPro" id="IPR052062">
    <property type="entry name" value="Murein_DD/LD_carboxypeptidase"/>
</dbReference>
<evidence type="ECO:0000256" key="1">
    <source>
        <dbReference type="ARBA" id="ARBA00004635"/>
    </source>
</evidence>
<dbReference type="PANTHER" id="PTHR47360:SF3">
    <property type="entry name" value="MUREIN DD-ENDOPEPTIDASE MEPS_MUREIN LD-CARBOXYPEPTIDASE"/>
    <property type="match status" value="1"/>
</dbReference>
<evidence type="ECO:0000256" key="4">
    <source>
        <dbReference type="ARBA" id="ARBA00022729"/>
    </source>
</evidence>
<keyword evidence="3" id="KW-0645">Protease</keyword>
<name>Q1LT80_BAUCH</name>
<reference evidence="11 12" key="1">
    <citation type="journal article" date="2006" name="PLoS Biol.">
        <title>Metabolic complementarity and genomics of the dual bacterial symbiosis of sharpshooters.</title>
        <authorList>
            <person name="Wu D."/>
            <person name="Daugherty S.C."/>
            <person name="Van Aken S.E."/>
            <person name="Pai G.H."/>
            <person name="Watkins K.L."/>
            <person name="Khouri H."/>
            <person name="Tallon L.J."/>
            <person name="Zaborsky J.M."/>
            <person name="Dunbar H.E."/>
            <person name="Tran P.L."/>
            <person name="Moran N.A."/>
            <person name="Eisen J.A."/>
        </authorList>
    </citation>
    <scope>NUCLEOTIDE SEQUENCE [LARGE SCALE GENOMIC DNA]</scope>
    <source>
        <strain evidence="11">Hc</strain>
    </source>
</reference>
<dbReference type="SUPFAM" id="SSF54001">
    <property type="entry name" value="Cysteine proteinases"/>
    <property type="match status" value="1"/>
</dbReference>
<dbReference type="Gene3D" id="3.90.1720.10">
    <property type="entry name" value="endopeptidase domain like (from Nostoc punctiforme)"/>
    <property type="match status" value="1"/>
</dbReference>
<evidence type="ECO:0000256" key="3">
    <source>
        <dbReference type="ARBA" id="ARBA00022670"/>
    </source>
</evidence>
<feature type="domain" description="NlpC/P60" evidence="10">
    <location>
        <begin position="61"/>
        <end position="182"/>
    </location>
</feature>
<dbReference type="Proteomes" id="UP000002427">
    <property type="component" value="Chromosome"/>
</dbReference>
<keyword evidence="9" id="KW-0449">Lipoprotein</keyword>
<dbReference type="HOGENOM" id="CLU_016043_9_1_6"/>
<keyword evidence="5" id="KW-0378">Hydrolase</keyword>
<evidence type="ECO:0000313" key="12">
    <source>
        <dbReference type="Proteomes" id="UP000002427"/>
    </source>
</evidence>